<dbReference type="FunCoup" id="Q01RY6">
    <property type="interactions" value="147"/>
</dbReference>
<accession>Q01RY6</accession>
<dbReference type="Pfam" id="PF00356">
    <property type="entry name" value="LacI"/>
    <property type="match status" value="1"/>
</dbReference>
<dbReference type="InterPro" id="IPR000843">
    <property type="entry name" value="HTH_LacI"/>
</dbReference>
<dbReference type="HOGENOM" id="CLU_037628_6_0_0"/>
<organism evidence="5">
    <name type="scientific">Solibacter usitatus (strain Ellin6076)</name>
    <dbReference type="NCBI Taxonomy" id="234267"/>
    <lineage>
        <taxon>Bacteria</taxon>
        <taxon>Pseudomonadati</taxon>
        <taxon>Acidobacteriota</taxon>
        <taxon>Terriglobia</taxon>
        <taxon>Bryobacterales</taxon>
        <taxon>Solibacteraceae</taxon>
        <taxon>Candidatus Solibacter</taxon>
    </lineage>
</organism>
<evidence type="ECO:0000256" key="2">
    <source>
        <dbReference type="ARBA" id="ARBA00023125"/>
    </source>
</evidence>
<dbReference type="PANTHER" id="PTHR30146">
    <property type="entry name" value="LACI-RELATED TRANSCRIPTIONAL REPRESSOR"/>
    <property type="match status" value="1"/>
</dbReference>
<dbReference type="Gene3D" id="1.10.260.40">
    <property type="entry name" value="lambda repressor-like DNA-binding domains"/>
    <property type="match status" value="1"/>
</dbReference>
<name>Q01RY6_SOLUE</name>
<evidence type="ECO:0000313" key="5">
    <source>
        <dbReference type="EMBL" id="ABJ87584.1"/>
    </source>
</evidence>
<dbReference type="SUPFAM" id="SSF53822">
    <property type="entry name" value="Periplasmic binding protein-like I"/>
    <property type="match status" value="1"/>
</dbReference>
<proteinExistence type="predicted"/>
<dbReference type="CDD" id="cd06267">
    <property type="entry name" value="PBP1_LacI_sugar_binding-like"/>
    <property type="match status" value="1"/>
</dbReference>
<dbReference type="InParanoid" id="Q01RY6"/>
<dbReference type="PROSITE" id="PS50932">
    <property type="entry name" value="HTH_LACI_2"/>
    <property type="match status" value="1"/>
</dbReference>
<dbReference type="Gene3D" id="3.40.50.2300">
    <property type="match status" value="2"/>
</dbReference>
<dbReference type="SUPFAM" id="SSF47413">
    <property type="entry name" value="lambda repressor-like DNA-binding domains"/>
    <property type="match status" value="1"/>
</dbReference>
<dbReference type="EMBL" id="CP000473">
    <property type="protein sequence ID" value="ABJ87584.1"/>
    <property type="molecule type" value="Genomic_DNA"/>
</dbReference>
<keyword evidence="2" id="KW-0238">DNA-binding</keyword>
<evidence type="ECO:0000259" key="4">
    <source>
        <dbReference type="PROSITE" id="PS50932"/>
    </source>
</evidence>
<keyword evidence="1" id="KW-0805">Transcription regulation</keyword>
<dbReference type="CDD" id="cd01392">
    <property type="entry name" value="HTH_LacI"/>
    <property type="match status" value="1"/>
</dbReference>
<keyword evidence="3" id="KW-0804">Transcription</keyword>
<dbReference type="STRING" id="234267.Acid_6662"/>
<dbReference type="GO" id="GO:0003700">
    <property type="term" value="F:DNA-binding transcription factor activity"/>
    <property type="evidence" value="ECO:0007669"/>
    <property type="project" value="TreeGrafter"/>
</dbReference>
<dbReference type="PANTHER" id="PTHR30146:SF109">
    <property type="entry name" value="HTH-TYPE TRANSCRIPTIONAL REGULATOR GALS"/>
    <property type="match status" value="1"/>
</dbReference>
<dbReference type="OrthoDB" id="9796186at2"/>
<protein>
    <submittedName>
        <fullName evidence="5">Transcriptional regulator, LacI family</fullName>
    </submittedName>
</protein>
<dbReference type="GO" id="GO:0000976">
    <property type="term" value="F:transcription cis-regulatory region binding"/>
    <property type="evidence" value="ECO:0007669"/>
    <property type="project" value="TreeGrafter"/>
</dbReference>
<sequence length="336" mass="36656" precursor="true">MAITIKDVARESGVNVSTVSRALNGEYGVHAGTREHVLAIAKRLHYRPNRVARGLVTGRSHSLALVVSDIRNPFFAEVARGAEDAAYAADYDLVLCNSDLDAEKQLRYVQSLMEKRIDGILMNSVAALSKKQVEQLSGFGVPIVLLNRAAPRNAFSTISADNDAGGALAGEYLWKLGHRKIAHLTGPRHHGNMTERAEGFVRSLAEARKPVRPVILHGKNNFQGGVELADKLLALHPDTTAIFVASDMMAFGVIRALMEAGRRIPDDVSVIGFDNVELSTIVNPSLTTIHQPKYEIGQAAVEILLRLAGRGEHQAPEHRLFGVHLVERKSCMELKS</sequence>
<dbReference type="SMART" id="SM00354">
    <property type="entry name" value="HTH_LACI"/>
    <property type="match status" value="1"/>
</dbReference>
<dbReference type="InterPro" id="IPR028082">
    <property type="entry name" value="Peripla_BP_I"/>
</dbReference>
<evidence type="ECO:0000256" key="3">
    <source>
        <dbReference type="ARBA" id="ARBA00023163"/>
    </source>
</evidence>
<feature type="domain" description="HTH lacI-type" evidence="4">
    <location>
        <begin position="3"/>
        <end position="57"/>
    </location>
</feature>
<dbReference type="PRINTS" id="PR00036">
    <property type="entry name" value="HTHLACI"/>
</dbReference>
<evidence type="ECO:0000256" key="1">
    <source>
        <dbReference type="ARBA" id="ARBA00023015"/>
    </source>
</evidence>
<dbReference type="Pfam" id="PF13377">
    <property type="entry name" value="Peripla_BP_3"/>
    <property type="match status" value="1"/>
</dbReference>
<dbReference type="eggNOG" id="COG1609">
    <property type="taxonomic scope" value="Bacteria"/>
</dbReference>
<reference evidence="5" key="1">
    <citation type="submission" date="2006-10" db="EMBL/GenBank/DDBJ databases">
        <title>Complete sequence of Solibacter usitatus Ellin6076.</title>
        <authorList>
            <consortium name="US DOE Joint Genome Institute"/>
            <person name="Copeland A."/>
            <person name="Lucas S."/>
            <person name="Lapidus A."/>
            <person name="Barry K."/>
            <person name="Detter J.C."/>
            <person name="Glavina del Rio T."/>
            <person name="Hammon N."/>
            <person name="Israni S."/>
            <person name="Dalin E."/>
            <person name="Tice H."/>
            <person name="Pitluck S."/>
            <person name="Thompson L.S."/>
            <person name="Brettin T."/>
            <person name="Bruce D."/>
            <person name="Han C."/>
            <person name="Tapia R."/>
            <person name="Gilna P."/>
            <person name="Schmutz J."/>
            <person name="Larimer F."/>
            <person name="Land M."/>
            <person name="Hauser L."/>
            <person name="Kyrpides N."/>
            <person name="Mikhailova N."/>
            <person name="Janssen P.H."/>
            <person name="Kuske C.R."/>
            <person name="Richardson P."/>
        </authorList>
    </citation>
    <scope>NUCLEOTIDE SEQUENCE</scope>
    <source>
        <strain evidence="5">Ellin6076</strain>
    </source>
</reference>
<gene>
    <name evidence="5" type="ordered locus">Acid_6662</name>
</gene>
<dbReference type="InterPro" id="IPR010982">
    <property type="entry name" value="Lambda_DNA-bd_dom_sf"/>
</dbReference>
<dbReference type="KEGG" id="sus:Acid_6662"/>
<dbReference type="InterPro" id="IPR046335">
    <property type="entry name" value="LacI/GalR-like_sensor"/>
</dbReference>
<dbReference type="AlphaFoldDB" id="Q01RY6"/>